<evidence type="ECO:0000313" key="3">
    <source>
        <dbReference type="Proteomes" id="UP000178885"/>
    </source>
</evidence>
<evidence type="ECO:0000256" key="1">
    <source>
        <dbReference type="SAM" id="MobiDB-lite"/>
    </source>
</evidence>
<accession>A0A1F6TSD1</accession>
<dbReference type="Proteomes" id="UP000178885">
    <property type="component" value="Unassembled WGS sequence"/>
</dbReference>
<sequence>MGFKEFVERNDDKLMEVYVGMPKGEVERMMALPEGEKWTNPSKRQKLKTRDGQVYEIWFYLMRLPPKGRAVTENDLTPVILKGDKVSAIGRYQLKKLRRARRRNEIVAPFMKRLLALVCLLMTISGCGISQMQPIRGYVREAGTGRPIPDAVVAVTWQFYEWHTHCLHVRTATTDSNGEYVIPVQWRDVVFSLRANIELGAVVAYKAGYRNIWEAGFLTDMGQAFVIYGGPPDPKITTATLESLGFKTEPYRVPYYPEAARDVFRSPLPSWLQPGNFNIYVVPDVSTPDVRLAYLQKIGARSDCYGAGHRNRNLTPLFEAMYEEAHRYSSMSEVQERVSAICRELAYVATRKDGHPTVSETDALITAHLKNLHPECLAYRTGPREITLPPKIVKGELSISAPSPVPPGNLGARGQSGTLNDR</sequence>
<organism evidence="2 3">
    <name type="scientific">Candidatus Muproteobacteria bacterium RBG_16_65_34</name>
    <dbReference type="NCBI Taxonomy" id="1817760"/>
    <lineage>
        <taxon>Bacteria</taxon>
        <taxon>Pseudomonadati</taxon>
        <taxon>Pseudomonadota</taxon>
        <taxon>Candidatus Muproteobacteria</taxon>
    </lineage>
</organism>
<dbReference type="STRING" id="1817760.A2151_05120"/>
<dbReference type="AlphaFoldDB" id="A0A1F6TSD1"/>
<evidence type="ECO:0000313" key="2">
    <source>
        <dbReference type="EMBL" id="OGI47982.1"/>
    </source>
</evidence>
<dbReference type="Gene3D" id="2.60.40.1120">
    <property type="entry name" value="Carboxypeptidase-like, regulatory domain"/>
    <property type="match status" value="1"/>
</dbReference>
<gene>
    <name evidence="2" type="ORF">A2151_05120</name>
</gene>
<proteinExistence type="predicted"/>
<feature type="region of interest" description="Disordered" evidence="1">
    <location>
        <begin position="398"/>
        <end position="422"/>
    </location>
</feature>
<dbReference type="EMBL" id="MFSU01000040">
    <property type="protein sequence ID" value="OGI47982.1"/>
    <property type="molecule type" value="Genomic_DNA"/>
</dbReference>
<reference evidence="2 3" key="1">
    <citation type="journal article" date="2016" name="Nat. Commun.">
        <title>Thousands of microbial genomes shed light on interconnected biogeochemical processes in an aquifer system.</title>
        <authorList>
            <person name="Anantharaman K."/>
            <person name="Brown C.T."/>
            <person name="Hug L.A."/>
            <person name="Sharon I."/>
            <person name="Castelle C.J."/>
            <person name="Probst A.J."/>
            <person name="Thomas B.C."/>
            <person name="Singh A."/>
            <person name="Wilkins M.J."/>
            <person name="Karaoz U."/>
            <person name="Brodie E.L."/>
            <person name="Williams K.H."/>
            <person name="Hubbard S.S."/>
            <person name="Banfield J.F."/>
        </authorList>
    </citation>
    <scope>NUCLEOTIDE SEQUENCE [LARGE SCALE GENOMIC DNA]</scope>
</reference>
<dbReference type="InterPro" id="IPR008969">
    <property type="entry name" value="CarboxyPept-like_regulatory"/>
</dbReference>
<name>A0A1F6TSD1_9PROT</name>
<comment type="caution">
    <text evidence="2">The sequence shown here is derived from an EMBL/GenBank/DDBJ whole genome shotgun (WGS) entry which is preliminary data.</text>
</comment>
<dbReference type="SUPFAM" id="SSF49464">
    <property type="entry name" value="Carboxypeptidase regulatory domain-like"/>
    <property type="match status" value="1"/>
</dbReference>
<protein>
    <submittedName>
        <fullName evidence="2">Uncharacterized protein</fullName>
    </submittedName>
</protein>